<name>A0ABT1MH30_9BACT</name>
<accession>A0ABT1MH30</accession>
<dbReference type="PANTHER" id="PTHR21666">
    <property type="entry name" value="PEPTIDASE-RELATED"/>
    <property type="match status" value="1"/>
</dbReference>
<reference evidence="2 3" key="1">
    <citation type="submission" date="2022-07" db="EMBL/GenBank/DDBJ databases">
        <title>Fecal culturing of patients with breast cancer.</title>
        <authorList>
            <person name="Teng N.M.Y."/>
            <person name="Kiu R."/>
            <person name="Evans R."/>
            <person name="Baker D.J."/>
            <person name="Zenner C."/>
            <person name="Robinson S.D."/>
            <person name="Hall L.J."/>
        </authorList>
    </citation>
    <scope>NUCLEOTIDE SEQUENCE [LARGE SCALE GENOMIC DNA]</scope>
    <source>
        <strain evidence="2 3">LH1063</strain>
    </source>
</reference>
<evidence type="ECO:0000313" key="3">
    <source>
        <dbReference type="Proteomes" id="UP001205603"/>
    </source>
</evidence>
<dbReference type="EMBL" id="JANDHW010000006">
    <property type="protein sequence ID" value="MCP9611940.1"/>
    <property type="molecule type" value="Genomic_DNA"/>
</dbReference>
<protein>
    <submittedName>
        <fullName evidence="2">M23 family metallopeptidase</fullName>
    </submittedName>
</protein>
<organism evidence="2 3">
    <name type="scientific">Coprobacter tertius</name>
    <dbReference type="NCBI Taxonomy" id="2944915"/>
    <lineage>
        <taxon>Bacteria</taxon>
        <taxon>Pseudomonadati</taxon>
        <taxon>Bacteroidota</taxon>
        <taxon>Bacteroidia</taxon>
        <taxon>Bacteroidales</taxon>
        <taxon>Barnesiellaceae</taxon>
        <taxon>Coprobacter</taxon>
    </lineage>
</organism>
<dbReference type="InterPro" id="IPR050570">
    <property type="entry name" value="Cell_wall_metabolism_enzyme"/>
</dbReference>
<dbReference type="Pfam" id="PF01551">
    <property type="entry name" value="Peptidase_M23"/>
    <property type="match status" value="2"/>
</dbReference>
<feature type="domain" description="M23ase beta-sheet core" evidence="1">
    <location>
        <begin position="134"/>
        <end position="167"/>
    </location>
</feature>
<dbReference type="Gene3D" id="2.70.70.10">
    <property type="entry name" value="Glucose Permease (Domain IIA)"/>
    <property type="match status" value="1"/>
</dbReference>
<gene>
    <name evidence="2" type="ORF">NMU02_07540</name>
</gene>
<keyword evidence="3" id="KW-1185">Reference proteome</keyword>
<dbReference type="Proteomes" id="UP001205603">
    <property type="component" value="Unassembled WGS sequence"/>
</dbReference>
<proteinExistence type="predicted"/>
<dbReference type="SUPFAM" id="SSF51261">
    <property type="entry name" value="Duplicated hybrid motif"/>
    <property type="match status" value="1"/>
</dbReference>
<dbReference type="InterPro" id="IPR016047">
    <property type="entry name" value="M23ase_b-sheet_dom"/>
</dbReference>
<comment type="caution">
    <text evidence="2">The sequence shown here is derived from an EMBL/GenBank/DDBJ whole genome shotgun (WGS) entry which is preliminary data.</text>
</comment>
<dbReference type="PANTHER" id="PTHR21666:SF285">
    <property type="entry name" value="M23 FAMILY METALLOPEPTIDASE"/>
    <property type="match status" value="1"/>
</dbReference>
<dbReference type="InterPro" id="IPR011055">
    <property type="entry name" value="Dup_hybrid_motif"/>
</dbReference>
<sequence length="569" mass="64384">MLNILIILLNLFTVLPRETVIITHNPVTIEQPLKIPLLLSGNFGELRNNHFHSGLDFKTQGRTGLPVYCADDGYVSRISVSPYGYGYALYVDHPSGITTVYGHLSRFAPFIAGIVERKQYEAESFTVNLYFKKDEIKVHRGQIIAYSGNTGSSGGPHLHFEMRETQSEFPINPALYFKDKLTDTRAPEVRLVSVFPVPGEGVVAGKGRRFDLKPVTQGGTSYTTSIEPSVWGNIYFGVKAYDRMNNTGNIYGIYSLRVWVDEKPVFSFFIDRFSFDVTRSVNSLIDYADWRKNRSFVMRCLVDPGNPLPIYSGVVNGGVVTIDEERDYHIRYQLSDIFGNTSNVSFTVKGRKQPIPSLIPKQGERLFRYDTEYFVKRDGLEWTLPKGTLFENFIFGYSCVSSPAYVSAIHNIGDEYIPLKGYTTLRIRVDKDTIADKRQYYMVRITGAGQETSCGGKYENGYLTAKVRDMGRYAIKIDTEAPVLLPLKEATWGKTGLIRIRIKEQGSGLSSFRGEIDGKFILFSMDGKTNIAECRLSTKHVVKGKMHKVIFFATDGCGNTRKYETKFYW</sequence>
<dbReference type="RefSeq" id="WP_255027095.1">
    <property type="nucleotide sequence ID" value="NZ_JANDHW010000006.1"/>
</dbReference>
<evidence type="ECO:0000313" key="2">
    <source>
        <dbReference type="EMBL" id="MCP9611940.1"/>
    </source>
</evidence>
<dbReference type="CDD" id="cd12797">
    <property type="entry name" value="M23_peptidase"/>
    <property type="match status" value="1"/>
</dbReference>
<evidence type="ECO:0000259" key="1">
    <source>
        <dbReference type="Pfam" id="PF01551"/>
    </source>
</evidence>
<feature type="domain" description="M23ase beta-sheet core" evidence="1">
    <location>
        <begin position="51"/>
        <end position="108"/>
    </location>
</feature>